<evidence type="ECO:0000259" key="11">
    <source>
        <dbReference type="Pfam" id="PF00080"/>
    </source>
</evidence>
<dbReference type="InterPro" id="IPR036423">
    <property type="entry name" value="SOD-like_Cu/Zn_dom_sf"/>
</dbReference>
<evidence type="ECO:0000256" key="3">
    <source>
        <dbReference type="ARBA" id="ARBA00022833"/>
    </source>
</evidence>
<comment type="catalytic activity">
    <reaction evidence="8 9">
        <text>2 superoxide + 2 H(+) = H2O2 + O2</text>
        <dbReference type="Rhea" id="RHEA:20696"/>
        <dbReference type="ChEBI" id="CHEBI:15378"/>
        <dbReference type="ChEBI" id="CHEBI:15379"/>
        <dbReference type="ChEBI" id="CHEBI:16240"/>
        <dbReference type="ChEBI" id="CHEBI:18421"/>
        <dbReference type="EC" id="1.15.1.1"/>
    </reaction>
</comment>
<dbReference type="GO" id="GO:0005507">
    <property type="term" value="F:copper ion binding"/>
    <property type="evidence" value="ECO:0007669"/>
    <property type="project" value="InterPro"/>
</dbReference>
<keyword evidence="3 9" id="KW-0862">Zinc</keyword>
<dbReference type="InterPro" id="IPR024134">
    <property type="entry name" value="SOD_Cu/Zn_/chaperone"/>
</dbReference>
<evidence type="ECO:0000313" key="13">
    <source>
        <dbReference type="Proteomes" id="UP001497472"/>
    </source>
</evidence>
<keyword evidence="10" id="KW-1133">Transmembrane helix</keyword>
<keyword evidence="13" id="KW-1185">Reference proteome</keyword>
<evidence type="ECO:0000256" key="7">
    <source>
        <dbReference type="ARBA" id="ARBA00023157"/>
    </source>
</evidence>
<dbReference type="SUPFAM" id="SSF49329">
    <property type="entry name" value="Cu,Zn superoxide dismutase-like"/>
    <property type="match status" value="1"/>
</dbReference>
<name>A0AAV1JT68_9NEOP</name>
<dbReference type="InterPro" id="IPR001424">
    <property type="entry name" value="SOD_Cu_Zn_dom"/>
</dbReference>
<feature type="transmembrane region" description="Helical" evidence="10">
    <location>
        <begin position="172"/>
        <end position="190"/>
    </location>
</feature>
<keyword evidence="10" id="KW-0812">Transmembrane</keyword>
<accession>A0AAV1JT68</accession>
<dbReference type="FunFam" id="2.60.40.200:FF:000003">
    <property type="entry name" value="Superoxide dismutase [Cu-Zn], chloroplastic"/>
    <property type="match status" value="1"/>
</dbReference>
<keyword evidence="7" id="KW-1015">Disulfide bond</keyword>
<dbReference type="PROSITE" id="PS00332">
    <property type="entry name" value="SOD_CU_ZN_2"/>
    <property type="match status" value="1"/>
</dbReference>
<keyword evidence="2 9" id="KW-0479">Metal-binding</keyword>
<dbReference type="GO" id="GO:0004784">
    <property type="term" value="F:superoxide dismutase activity"/>
    <property type="evidence" value="ECO:0007669"/>
    <property type="project" value="UniProtKB-EC"/>
</dbReference>
<evidence type="ECO:0000256" key="5">
    <source>
        <dbReference type="ARBA" id="ARBA00023002"/>
    </source>
</evidence>
<reference evidence="12 13" key="1">
    <citation type="submission" date="2023-11" db="EMBL/GenBank/DDBJ databases">
        <authorList>
            <person name="Okamura Y."/>
        </authorList>
    </citation>
    <scope>NUCLEOTIDE SEQUENCE [LARGE SCALE GENOMIC DNA]</scope>
</reference>
<keyword evidence="4" id="KW-0049">Antioxidant</keyword>
<sequence length="379" mass="41474">MNRDFVYDHQDRSSSAWTRAGSTLNKWLWGALCCGVPGIPCYFCTCCEKSEDDRDRPRKEPVQQSEYLDLTGLTPLVAENLPQKCFPPSAVPYPSCKGSPRPLYPVQTLKGVPQNLVENILKKRSLINKAFHFVSYSLPDSVACNLAIKGVICVVFIYVFKNQRSLRFTSKVNMSALIIAVCALLSVVLAEQPKELKAVAFLTEPYRRNEINGNLTFTQLDANKVRVEGVIVGLPAGQYGFHIHEKGDLSGGCATAGPHFNPEKKQHGHPNDENRHVGDLGNVVFDENAVARIDFVDSKLSLYGPHSILGRAVVLHESDDDYGRTDHPDSKTTGNAGGRAACGVVGLVDPVYGWETSAASSVTISTMIAAITITLSFLY</sequence>
<feature type="domain" description="Superoxide dismutase copper/zinc binding" evidence="11">
    <location>
        <begin position="212"/>
        <end position="345"/>
    </location>
</feature>
<comment type="similarity">
    <text evidence="1 9">Belongs to the Cu-Zn superoxide dismutase family.</text>
</comment>
<evidence type="ECO:0000256" key="10">
    <source>
        <dbReference type="SAM" id="Phobius"/>
    </source>
</evidence>
<keyword evidence="5 9" id="KW-0560">Oxidoreductase</keyword>
<evidence type="ECO:0000256" key="8">
    <source>
        <dbReference type="ARBA" id="ARBA00049204"/>
    </source>
</evidence>
<dbReference type="EC" id="1.15.1.1" evidence="9"/>
<evidence type="ECO:0000256" key="1">
    <source>
        <dbReference type="ARBA" id="ARBA00010457"/>
    </source>
</evidence>
<comment type="cofactor">
    <cofactor evidence="9">
        <name>Cu cation</name>
        <dbReference type="ChEBI" id="CHEBI:23378"/>
    </cofactor>
    <text evidence="9">Binds 1 copper ion per subunit.</text>
</comment>
<comment type="caution">
    <text evidence="12">The sequence shown here is derived from an EMBL/GenBank/DDBJ whole genome shotgun (WGS) entry which is preliminary data.</text>
</comment>
<dbReference type="Pfam" id="PF00080">
    <property type="entry name" value="Sod_Cu"/>
    <property type="match status" value="1"/>
</dbReference>
<gene>
    <name evidence="12" type="ORF">LNINA_LOCUS11646</name>
</gene>
<comment type="function">
    <text evidence="9">Destroys radicals which are normally produced within the cells and which are toxic to biological systems.</text>
</comment>
<dbReference type="Proteomes" id="UP001497472">
    <property type="component" value="Unassembled WGS sequence"/>
</dbReference>
<keyword evidence="6 9" id="KW-0186">Copper</keyword>
<comment type="cofactor">
    <cofactor evidence="9">
        <name>Zn(2+)</name>
        <dbReference type="ChEBI" id="CHEBI:29105"/>
    </cofactor>
    <text evidence="9">Binds 1 zinc ion per subunit.</text>
</comment>
<dbReference type="EMBL" id="CAVLEF010000156">
    <property type="protein sequence ID" value="CAK1552613.1"/>
    <property type="molecule type" value="Genomic_DNA"/>
</dbReference>
<evidence type="ECO:0000256" key="6">
    <source>
        <dbReference type="ARBA" id="ARBA00023008"/>
    </source>
</evidence>
<dbReference type="Gene3D" id="2.60.40.200">
    <property type="entry name" value="Superoxide dismutase, copper/zinc binding domain"/>
    <property type="match status" value="1"/>
</dbReference>
<dbReference type="PANTHER" id="PTHR10003">
    <property type="entry name" value="SUPEROXIDE DISMUTASE CU-ZN -RELATED"/>
    <property type="match status" value="1"/>
</dbReference>
<keyword evidence="10" id="KW-0472">Membrane</keyword>
<proteinExistence type="inferred from homology"/>
<dbReference type="PROSITE" id="PS00087">
    <property type="entry name" value="SOD_CU_ZN_1"/>
    <property type="match status" value="1"/>
</dbReference>
<evidence type="ECO:0000313" key="12">
    <source>
        <dbReference type="EMBL" id="CAK1552613.1"/>
    </source>
</evidence>
<dbReference type="CDD" id="cd00305">
    <property type="entry name" value="Cu-Zn_Superoxide_Dismutase"/>
    <property type="match status" value="1"/>
</dbReference>
<feature type="transmembrane region" description="Helical" evidence="10">
    <location>
        <begin position="142"/>
        <end position="160"/>
    </location>
</feature>
<evidence type="ECO:0000256" key="4">
    <source>
        <dbReference type="ARBA" id="ARBA00022862"/>
    </source>
</evidence>
<evidence type="ECO:0000256" key="9">
    <source>
        <dbReference type="RuleBase" id="RU000393"/>
    </source>
</evidence>
<dbReference type="PRINTS" id="PR00068">
    <property type="entry name" value="CUZNDISMTASE"/>
</dbReference>
<evidence type="ECO:0000256" key="2">
    <source>
        <dbReference type="ARBA" id="ARBA00022723"/>
    </source>
</evidence>
<dbReference type="AlphaFoldDB" id="A0AAV1JT68"/>
<organism evidence="12 13">
    <name type="scientific">Leptosia nina</name>
    <dbReference type="NCBI Taxonomy" id="320188"/>
    <lineage>
        <taxon>Eukaryota</taxon>
        <taxon>Metazoa</taxon>
        <taxon>Ecdysozoa</taxon>
        <taxon>Arthropoda</taxon>
        <taxon>Hexapoda</taxon>
        <taxon>Insecta</taxon>
        <taxon>Pterygota</taxon>
        <taxon>Neoptera</taxon>
        <taxon>Endopterygota</taxon>
        <taxon>Lepidoptera</taxon>
        <taxon>Glossata</taxon>
        <taxon>Ditrysia</taxon>
        <taxon>Papilionoidea</taxon>
        <taxon>Pieridae</taxon>
        <taxon>Pierinae</taxon>
        <taxon>Leptosia</taxon>
    </lineage>
</organism>
<protein>
    <recommendedName>
        <fullName evidence="9">Superoxide dismutase [Cu-Zn]</fullName>
        <ecNumber evidence="9">1.15.1.1</ecNumber>
    </recommendedName>
</protein>
<dbReference type="InterPro" id="IPR018152">
    <property type="entry name" value="SOD_Cu/Zn_BS"/>
</dbReference>